<gene>
    <name evidence="2" type="ORF">J3R30DRAFT_3368459</name>
</gene>
<dbReference type="EMBL" id="JAOTPV010000005">
    <property type="protein sequence ID" value="KAJ4482003.1"/>
    <property type="molecule type" value="Genomic_DNA"/>
</dbReference>
<evidence type="ECO:0000313" key="2">
    <source>
        <dbReference type="EMBL" id="KAJ4482003.1"/>
    </source>
</evidence>
<feature type="region of interest" description="Disordered" evidence="1">
    <location>
        <begin position="105"/>
        <end position="124"/>
    </location>
</feature>
<dbReference type="AlphaFoldDB" id="A0A9W9DQY7"/>
<organism evidence="2 3">
    <name type="scientific">Lentinula aciculospora</name>
    <dbReference type="NCBI Taxonomy" id="153920"/>
    <lineage>
        <taxon>Eukaryota</taxon>
        <taxon>Fungi</taxon>
        <taxon>Dikarya</taxon>
        <taxon>Basidiomycota</taxon>
        <taxon>Agaricomycotina</taxon>
        <taxon>Agaricomycetes</taxon>
        <taxon>Agaricomycetidae</taxon>
        <taxon>Agaricales</taxon>
        <taxon>Marasmiineae</taxon>
        <taxon>Omphalotaceae</taxon>
        <taxon>Lentinula</taxon>
    </lineage>
</organism>
<keyword evidence="3" id="KW-1185">Reference proteome</keyword>
<sequence length="330" mass="36659">MPLDGHSYLVAQGWSGKGNGLRKGAIAKPIAVNPKKTLAGLGKDRDEAFPFWDHVFSVASQAITVRIDDSDASDSVLNDSLQDEINPSVAPVLRRTTTGILSNLRPVNVTPTSTSGTSTPNLSSSGVPRLSLVAIAKREAAKRNLYSRFYRGAILAPEVDLDPLVGSATSTPSALPPVILSSKAKSKQKAKEERVTTGGKKKEKKNKRKVEELEKEDDEVDKVESKAERRERKRRKKEERVMKKKVKLRKQEASEDRLKVKLDKKRRREEALASAGLGVHRPSNDSSARENVDQIAKERKRRKKEEEVVKQKSETSPNVTVKLQKQRKDS</sequence>
<feature type="compositionally biased region" description="Polar residues" evidence="1">
    <location>
        <begin position="314"/>
        <end position="323"/>
    </location>
</feature>
<comment type="caution">
    <text evidence="2">The sequence shown here is derived from an EMBL/GenBank/DDBJ whole genome shotgun (WGS) entry which is preliminary data.</text>
</comment>
<protein>
    <recommendedName>
        <fullName evidence="4">Ribosome biogenesis protein</fullName>
    </recommendedName>
</protein>
<name>A0A9W9DQY7_9AGAR</name>
<proteinExistence type="predicted"/>
<feature type="compositionally biased region" description="Basic residues" evidence="1">
    <location>
        <begin position="231"/>
        <end position="248"/>
    </location>
</feature>
<feature type="compositionally biased region" description="Basic and acidic residues" evidence="1">
    <location>
        <begin position="287"/>
        <end position="297"/>
    </location>
</feature>
<reference evidence="2" key="1">
    <citation type="submission" date="2022-08" db="EMBL/GenBank/DDBJ databases">
        <title>A Global Phylogenomic Analysis of the Shiitake Genus Lentinula.</title>
        <authorList>
            <consortium name="DOE Joint Genome Institute"/>
            <person name="Sierra-Patev S."/>
            <person name="Min B."/>
            <person name="Naranjo-Ortiz M."/>
            <person name="Looney B."/>
            <person name="Konkel Z."/>
            <person name="Slot J.C."/>
            <person name="Sakamoto Y."/>
            <person name="Steenwyk J.L."/>
            <person name="Rokas A."/>
            <person name="Carro J."/>
            <person name="Camarero S."/>
            <person name="Ferreira P."/>
            <person name="Molpeceres G."/>
            <person name="Ruiz-Duenas F.J."/>
            <person name="Serrano A."/>
            <person name="Henrissat B."/>
            <person name="Drula E."/>
            <person name="Hughes K.W."/>
            <person name="Mata J.L."/>
            <person name="Ishikawa N.K."/>
            <person name="Vargas-Isla R."/>
            <person name="Ushijima S."/>
            <person name="Smith C.A."/>
            <person name="Ahrendt S."/>
            <person name="Andreopoulos W."/>
            <person name="He G."/>
            <person name="Labutti K."/>
            <person name="Lipzen A."/>
            <person name="Ng V."/>
            <person name="Riley R."/>
            <person name="Sandor L."/>
            <person name="Barry K."/>
            <person name="Martinez A.T."/>
            <person name="Xiao Y."/>
            <person name="Gibbons J.G."/>
            <person name="Terashima K."/>
            <person name="Grigoriev I.V."/>
            <person name="Hibbett D.S."/>
        </authorList>
    </citation>
    <scope>NUCLEOTIDE SEQUENCE</scope>
    <source>
        <strain evidence="2">JLM2183</strain>
    </source>
</reference>
<dbReference type="OrthoDB" id="3366546at2759"/>
<accession>A0A9W9DQY7</accession>
<feature type="compositionally biased region" description="Basic residues" evidence="1">
    <location>
        <begin position="199"/>
        <end position="208"/>
    </location>
</feature>
<evidence type="ECO:0008006" key="4">
    <source>
        <dbReference type="Google" id="ProtNLM"/>
    </source>
</evidence>
<feature type="compositionally biased region" description="Basic and acidic residues" evidence="1">
    <location>
        <begin position="249"/>
        <end position="261"/>
    </location>
</feature>
<evidence type="ECO:0000313" key="3">
    <source>
        <dbReference type="Proteomes" id="UP001150266"/>
    </source>
</evidence>
<evidence type="ECO:0000256" key="1">
    <source>
        <dbReference type="SAM" id="MobiDB-lite"/>
    </source>
</evidence>
<feature type="compositionally biased region" description="Basic and acidic residues" evidence="1">
    <location>
        <begin position="304"/>
        <end position="313"/>
    </location>
</feature>
<feature type="compositionally biased region" description="Low complexity" evidence="1">
    <location>
        <begin position="107"/>
        <end position="124"/>
    </location>
</feature>
<feature type="region of interest" description="Disordered" evidence="1">
    <location>
        <begin position="168"/>
        <end position="330"/>
    </location>
</feature>
<dbReference type="Proteomes" id="UP001150266">
    <property type="component" value="Unassembled WGS sequence"/>
</dbReference>